<gene>
    <name evidence="9" type="ORF">A2928_02605</name>
</gene>
<dbReference type="Proteomes" id="UP000176221">
    <property type="component" value="Unassembled WGS sequence"/>
</dbReference>
<dbReference type="AlphaFoldDB" id="A0A1G2NDA7"/>
<dbReference type="Pfam" id="PF02397">
    <property type="entry name" value="Bac_transf"/>
    <property type="match status" value="1"/>
</dbReference>
<organism evidence="9 10">
    <name type="scientific">Candidatus Taylorbacteria bacterium RIFCSPLOWO2_01_FULL_45_15b</name>
    <dbReference type="NCBI Taxonomy" id="1802319"/>
    <lineage>
        <taxon>Bacteria</taxon>
        <taxon>Candidatus Tayloriibacteriota</taxon>
    </lineage>
</organism>
<dbReference type="NCBIfam" id="TIGR03025">
    <property type="entry name" value="EPS_sugtrans"/>
    <property type="match status" value="1"/>
</dbReference>
<evidence type="ECO:0000313" key="9">
    <source>
        <dbReference type="EMBL" id="OHA34054.1"/>
    </source>
</evidence>
<comment type="caution">
    <text evidence="9">The sequence shown here is derived from an EMBL/GenBank/DDBJ whole genome shotgun (WGS) entry which is preliminary data.</text>
</comment>
<evidence type="ECO:0000256" key="2">
    <source>
        <dbReference type="ARBA" id="ARBA00006464"/>
    </source>
</evidence>
<evidence type="ECO:0000313" key="10">
    <source>
        <dbReference type="Proteomes" id="UP000176221"/>
    </source>
</evidence>
<evidence type="ECO:0000256" key="4">
    <source>
        <dbReference type="ARBA" id="ARBA00022692"/>
    </source>
</evidence>
<dbReference type="GO" id="GO:0016780">
    <property type="term" value="F:phosphotransferase activity, for other substituted phosphate groups"/>
    <property type="evidence" value="ECO:0007669"/>
    <property type="project" value="TreeGrafter"/>
</dbReference>
<keyword evidence="3" id="KW-0808">Transferase</keyword>
<keyword evidence="5 7" id="KW-1133">Transmembrane helix</keyword>
<feature type="domain" description="Bacterial sugar transferase" evidence="8">
    <location>
        <begin position="262"/>
        <end position="445"/>
    </location>
</feature>
<dbReference type="STRING" id="1802319.A2928_02605"/>
<reference evidence="9 10" key="1">
    <citation type="journal article" date="2016" name="Nat. Commun.">
        <title>Thousands of microbial genomes shed light on interconnected biogeochemical processes in an aquifer system.</title>
        <authorList>
            <person name="Anantharaman K."/>
            <person name="Brown C.T."/>
            <person name="Hug L.A."/>
            <person name="Sharon I."/>
            <person name="Castelle C.J."/>
            <person name="Probst A.J."/>
            <person name="Thomas B.C."/>
            <person name="Singh A."/>
            <person name="Wilkins M.J."/>
            <person name="Karaoz U."/>
            <person name="Brodie E.L."/>
            <person name="Williams K.H."/>
            <person name="Hubbard S.S."/>
            <person name="Banfield J.F."/>
        </authorList>
    </citation>
    <scope>NUCLEOTIDE SEQUENCE [LARGE SCALE GENOMIC DNA]</scope>
</reference>
<feature type="transmembrane region" description="Helical" evidence="7">
    <location>
        <begin position="109"/>
        <end position="126"/>
    </location>
</feature>
<evidence type="ECO:0000256" key="1">
    <source>
        <dbReference type="ARBA" id="ARBA00004141"/>
    </source>
</evidence>
<keyword evidence="6 7" id="KW-0472">Membrane</keyword>
<evidence type="ECO:0000256" key="7">
    <source>
        <dbReference type="SAM" id="Phobius"/>
    </source>
</evidence>
<accession>A0A1G2NDA7</accession>
<evidence type="ECO:0000256" key="5">
    <source>
        <dbReference type="ARBA" id="ARBA00022989"/>
    </source>
</evidence>
<evidence type="ECO:0000256" key="3">
    <source>
        <dbReference type="ARBA" id="ARBA00022679"/>
    </source>
</evidence>
<evidence type="ECO:0000256" key="6">
    <source>
        <dbReference type="ARBA" id="ARBA00023136"/>
    </source>
</evidence>
<dbReference type="PANTHER" id="PTHR30576">
    <property type="entry name" value="COLANIC BIOSYNTHESIS UDP-GLUCOSE LIPID CARRIER TRANSFERASE"/>
    <property type="match status" value="1"/>
</dbReference>
<evidence type="ECO:0000259" key="8">
    <source>
        <dbReference type="Pfam" id="PF02397"/>
    </source>
</evidence>
<feature type="transmembrane region" description="Helical" evidence="7">
    <location>
        <begin position="267"/>
        <end position="288"/>
    </location>
</feature>
<dbReference type="GO" id="GO:0016020">
    <property type="term" value="C:membrane"/>
    <property type="evidence" value="ECO:0007669"/>
    <property type="project" value="UniProtKB-SubCell"/>
</dbReference>
<keyword evidence="4 7" id="KW-0812">Transmembrane</keyword>
<comment type="similarity">
    <text evidence="2">Belongs to the bacterial sugar transferase family.</text>
</comment>
<protein>
    <recommendedName>
        <fullName evidence="8">Bacterial sugar transferase domain-containing protein</fullName>
    </recommendedName>
</protein>
<feature type="transmembrane region" description="Helical" evidence="7">
    <location>
        <begin position="12"/>
        <end position="32"/>
    </location>
</feature>
<dbReference type="PANTHER" id="PTHR30576:SF0">
    <property type="entry name" value="UNDECAPRENYL-PHOSPHATE N-ACETYLGALACTOSAMINYL 1-PHOSPHATE TRANSFERASE-RELATED"/>
    <property type="match status" value="1"/>
</dbReference>
<dbReference type="EMBL" id="MHRX01000018">
    <property type="protein sequence ID" value="OHA34054.1"/>
    <property type="molecule type" value="Genomic_DNA"/>
</dbReference>
<dbReference type="InterPro" id="IPR017475">
    <property type="entry name" value="EPS_sugar_tfrase"/>
</dbReference>
<sequence length="450" mass="52024">MIATNRKEPFVLVAGDLIVFAFSLFLALVIRYNQLPTSALLDIHLAPFGLIFAISVAVFFIAGLYDKQTVLLRKHLPQIIINAHLANALIAIVFFYFIPFFLITPKTNLFLYLIISLGLMFIWRVYGYQRLGAMRHSETGIIVADKKISDEVEREIMQNQKYRLTIQEVVDVDLLSVDELGRKIREYLQERKISFVIIDFGHDKVAPILVDLYGFIFSPISFIHVVDFYEELFDRLPVLLLRHDWFLRNISSRPKVVFDFVKRFMDILAALVLGAVSLVFYPLVYFAIKIDDGGPLFVVQKRIGENDMPITLYKFRSMKFNDDGRQEENKQNSVTRVGALLRRTRIDELPQLWNVLKGDLSLIGPRPELPALVSVYEREIPYYSIRHIVKPGLSGWAQIYHKNHPHHQTSVVDTSDKLSYDLFYIKNRSIMLDIKIALRTIRTLLSRSGV</sequence>
<feature type="transmembrane region" description="Helical" evidence="7">
    <location>
        <begin position="44"/>
        <end position="65"/>
    </location>
</feature>
<proteinExistence type="inferred from homology"/>
<comment type="subcellular location">
    <subcellularLocation>
        <location evidence="1">Membrane</location>
        <topology evidence="1">Multi-pass membrane protein</topology>
    </subcellularLocation>
</comment>
<name>A0A1G2NDA7_9BACT</name>
<dbReference type="InterPro" id="IPR003362">
    <property type="entry name" value="Bact_transf"/>
</dbReference>
<feature type="transmembrane region" description="Helical" evidence="7">
    <location>
        <begin position="85"/>
        <end position="103"/>
    </location>
</feature>